<organism evidence="5 6">
    <name type="scientific">Novipirellula galeiformis</name>
    <dbReference type="NCBI Taxonomy" id="2528004"/>
    <lineage>
        <taxon>Bacteria</taxon>
        <taxon>Pseudomonadati</taxon>
        <taxon>Planctomycetota</taxon>
        <taxon>Planctomycetia</taxon>
        <taxon>Pirellulales</taxon>
        <taxon>Pirellulaceae</taxon>
        <taxon>Novipirellula</taxon>
    </lineage>
</organism>
<feature type="domain" description="Polysaccharide export protein N-terminal" evidence="3">
    <location>
        <begin position="62"/>
        <end position="122"/>
    </location>
</feature>
<evidence type="ECO:0000259" key="4">
    <source>
        <dbReference type="Pfam" id="PF10531"/>
    </source>
</evidence>
<dbReference type="EMBL" id="SJPT01000001">
    <property type="protein sequence ID" value="TWU27092.1"/>
    <property type="molecule type" value="Genomic_DNA"/>
</dbReference>
<evidence type="ECO:0000259" key="3">
    <source>
        <dbReference type="Pfam" id="PF02563"/>
    </source>
</evidence>
<feature type="region of interest" description="Disordered" evidence="2">
    <location>
        <begin position="303"/>
        <end position="377"/>
    </location>
</feature>
<gene>
    <name evidence="5" type="ORF">Pla52o_09520</name>
</gene>
<accession>A0A5C6CRI8</accession>
<keyword evidence="1" id="KW-0732">Signal</keyword>
<dbReference type="GO" id="GO:0015159">
    <property type="term" value="F:polysaccharide transmembrane transporter activity"/>
    <property type="evidence" value="ECO:0007669"/>
    <property type="project" value="InterPro"/>
</dbReference>
<dbReference type="Pfam" id="PF02563">
    <property type="entry name" value="Poly_export"/>
    <property type="match status" value="1"/>
</dbReference>
<dbReference type="InterPro" id="IPR019554">
    <property type="entry name" value="Soluble_ligand-bd"/>
</dbReference>
<feature type="compositionally biased region" description="Low complexity" evidence="2">
    <location>
        <begin position="341"/>
        <end position="354"/>
    </location>
</feature>
<evidence type="ECO:0000313" key="5">
    <source>
        <dbReference type="EMBL" id="TWU27092.1"/>
    </source>
</evidence>
<dbReference type="InterPro" id="IPR003715">
    <property type="entry name" value="Poly_export_N"/>
</dbReference>
<evidence type="ECO:0000256" key="1">
    <source>
        <dbReference type="ARBA" id="ARBA00022729"/>
    </source>
</evidence>
<dbReference type="PANTHER" id="PTHR33619:SF3">
    <property type="entry name" value="POLYSACCHARIDE EXPORT PROTEIN GFCE-RELATED"/>
    <property type="match status" value="1"/>
</dbReference>
<reference evidence="5 6" key="1">
    <citation type="submission" date="2019-02" db="EMBL/GenBank/DDBJ databases">
        <title>Deep-cultivation of Planctomycetes and their phenomic and genomic characterization uncovers novel biology.</title>
        <authorList>
            <person name="Wiegand S."/>
            <person name="Jogler M."/>
            <person name="Boedeker C."/>
            <person name="Pinto D."/>
            <person name="Vollmers J."/>
            <person name="Rivas-Marin E."/>
            <person name="Kohn T."/>
            <person name="Peeters S.H."/>
            <person name="Heuer A."/>
            <person name="Rast P."/>
            <person name="Oberbeckmann S."/>
            <person name="Bunk B."/>
            <person name="Jeske O."/>
            <person name="Meyerdierks A."/>
            <person name="Storesund J.E."/>
            <person name="Kallscheuer N."/>
            <person name="Luecker S."/>
            <person name="Lage O.M."/>
            <person name="Pohl T."/>
            <person name="Merkel B.J."/>
            <person name="Hornburger P."/>
            <person name="Mueller R.-W."/>
            <person name="Bruemmer F."/>
            <person name="Labrenz M."/>
            <person name="Spormann A.M."/>
            <person name="Op Den Camp H."/>
            <person name="Overmann J."/>
            <person name="Amann R."/>
            <person name="Jetten M.S.M."/>
            <person name="Mascher T."/>
            <person name="Medema M.H."/>
            <person name="Devos D.P."/>
            <person name="Kaster A.-K."/>
            <person name="Ovreas L."/>
            <person name="Rohde M."/>
            <person name="Galperin M.Y."/>
            <person name="Jogler C."/>
        </authorList>
    </citation>
    <scope>NUCLEOTIDE SEQUENCE [LARGE SCALE GENOMIC DNA]</scope>
    <source>
        <strain evidence="5 6">Pla52o</strain>
    </source>
</reference>
<feature type="domain" description="Soluble ligand binding" evidence="4">
    <location>
        <begin position="140"/>
        <end position="184"/>
    </location>
</feature>
<name>A0A5C6CRI8_9BACT</name>
<dbReference type="OrthoDB" id="279464at2"/>
<evidence type="ECO:0000256" key="2">
    <source>
        <dbReference type="SAM" id="MobiDB-lite"/>
    </source>
</evidence>
<comment type="caution">
    <text evidence="5">The sequence shown here is derived from an EMBL/GenBank/DDBJ whole genome shotgun (WGS) entry which is preliminary data.</text>
</comment>
<feature type="compositionally biased region" description="Basic and acidic residues" evidence="2">
    <location>
        <begin position="314"/>
        <end position="325"/>
    </location>
</feature>
<proteinExistence type="predicted"/>
<evidence type="ECO:0000313" key="6">
    <source>
        <dbReference type="Proteomes" id="UP000316304"/>
    </source>
</evidence>
<dbReference type="Pfam" id="PF10531">
    <property type="entry name" value="SLBB"/>
    <property type="match status" value="1"/>
</dbReference>
<dbReference type="AlphaFoldDB" id="A0A5C6CRI8"/>
<dbReference type="Gene3D" id="3.10.560.10">
    <property type="entry name" value="Outer membrane lipoprotein wza domain like"/>
    <property type="match status" value="1"/>
</dbReference>
<dbReference type="InterPro" id="IPR049712">
    <property type="entry name" value="Poly_export"/>
</dbReference>
<sequence>MFRTLLIVLCLTPGVGCSSLGISLFPAGHHLTKQAEEVLRRSPNAPALPRELHRTVIPVHYLEPGDTLLIETVKLDSDVRLPADQQVMTDGSIDLGGYGRVVVAGLTLEDAEGLVEQALLDEGEEKTAINIRLLDAMHRFYVLGEVNSPGSYPLTGFESVLDGILAAGGLTSDAAQCKILLARPTPSHASRVTLPICYREIAQMGDTSTNYQLQPGDRIYVASRSFFDELMFWTATDTCDRCCKRQSPSSNPESVNTVTPVMPGLIGVPMSRESYVTQELHSSTSLPTEAPVYSETYAGPALDAEGEQLPSPRGTEDPQARELESSRIFVPRSSKTRAPFDAPLAAPSKASSADALKRESKGQLDFAEPMKLPGDEP</sequence>
<dbReference type="PANTHER" id="PTHR33619">
    <property type="entry name" value="POLYSACCHARIDE EXPORT PROTEIN GFCE-RELATED"/>
    <property type="match status" value="1"/>
</dbReference>
<dbReference type="Proteomes" id="UP000316304">
    <property type="component" value="Unassembled WGS sequence"/>
</dbReference>
<keyword evidence="6" id="KW-1185">Reference proteome</keyword>
<dbReference type="RefSeq" id="WP_146593334.1">
    <property type="nucleotide sequence ID" value="NZ_SJPT01000001.1"/>
</dbReference>
<protein>
    <submittedName>
        <fullName evidence="5">SLBB domain protein</fullName>
    </submittedName>
</protein>